<dbReference type="EMBL" id="JBBPBK010000013">
    <property type="protein sequence ID" value="KAK9271787.1"/>
    <property type="molecule type" value="Genomic_DNA"/>
</dbReference>
<organism evidence="1 2">
    <name type="scientific">Liquidambar formosana</name>
    <name type="common">Formosan gum</name>
    <dbReference type="NCBI Taxonomy" id="63359"/>
    <lineage>
        <taxon>Eukaryota</taxon>
        <taxon>Viridiplantae</taxon>
        <taxon>Streptophyta</taxon>
        <taxon>Embryophyta</taxon>
        <taxon>Tracheophyta</taxon>
        <taxon>Spermatophyta</taxon>
        <taxon>Magnoliopsida</taxon>
        <taxon>eudicotyledons</taxon>
        <taxon>Gunneridae</taxon>
        <taxon>Pentapetalae</taxon>
        <taxon>Saxifragales</taxon>
        <taxon>Altingiaceae</taxon>
        <taxon>Liquidambar</taxon>
    </lineage>
</organism>
<evidence type="ECO:0000313" key="2">
    <source>
        <dbReference type="Proteomes" id="UP001415857"/>
    </source>
</evidence>
<protein>
    <submittedName>
        <fullName evidence="1">Uncharacterized protein</fullName>
    </submittedName>
</protein>
<name>A0AAP0NED6_LIQFO</name>
<reference evidence="1 2" key="1">
    <citation type="journal article" date="2024" name="Plant J.">
        <title>Genome sequences and population genomics reveal climatic adaptation and genomic divergence between two closely related sweetgum species.</title>
        <authorList>
            <person name="Xu W.Q."/>
            <person name="Ren C.Q."/>
            <person name="Zhang X.Y."/>
            <person name="Comes H.P."/>
            <person name="Liu X.H."/>
            <person name="Li Y.G."/>
            <person name="Kettle C.J."/>
            <person name="Jalonen R."/>
            <person name="Gaisberger H."/>
            <person name="Ma Y.Z."/>
            <person name="Qiu Y.X."/>
        </authorList>
    </citation>
    <scope>NUCLEOTIDE SEQUENCE [LARGE SCALE GENOMIC DNA]</scope>
    <source>
        <strain evidence="1">Hangzhou</strain>
    </source>
</reference>
<keyword evidence="2" id="KW-1185">Reference proteome</keyword>
<evidence type="ECO:0000313" key="1">
    <source>
        <dbReference type="EMBL" id="KAK9271787.1"/>
    </source>
</evidence>
<dbReference type="Proteomes" id="UP001415857">
    <property type="component" value="Unassembled WGS sequence"/>
</dbReference>
<accession>A0AAP0NED6</accession>
<sequence length="67" mass="7700">MPCAGGTWTGTLDPPKTKNIKKWITRNSLARRRRLHLMVVVVMVVIRSMDRPSFYGGKKQDEAQEEN</sequence>
<gene>
    <name evidence="1" type="ORF">L1049_002151</name>
</gene>
<dbReference type="AlphaFoldDB" id="A0AAP0NED6"/>
<comment type="caution">
    <text evidence="1">The sequence shown here is derived from an EMBL/GenBank/DDBJ whole genome shotgun (WGS) entry which is preliminary data.</text>
</comment>
<proteinExistence type="predicted"/>